<evidence type="ECO:0000256" key="2">
    <source>
        <dbReference type="ARBA" id="ARBA00006311"/>
    </source>
</evidence>
<dbReference type="PANTHER" id="PTHR14024">
    <property type="entry name" value="PERILIPIN"/>
    <property type="match status" value="1"/>
</dbReference>
<evidence type="ECO:0000256" key="4">
    <source>
        <dbReference type="SAM" id="MobiDB-lite"/>
    </source>
</evidence>
<reference evidence="5" key="3">
    <citation type="submission" date="2025-09" db="UniProtKB">
        <authorList>
            <consortium name="Ensembl"/>
        </authorList>
    </citation>
    <scope>IDENTIFICATION</scope>
</reference>
<keyword evidence="3" id="KW-0551">Lipid droplet</keyword>
<comment type="subcellular location">
    <subcellularLocation>
        <location evidence="1">Lipid droplet</location>
    </subcellularLocation>
</comment>
<dbReference type="GO" id="GO:0019915">
    <property type="term" value="P:lipid storage"/>
    <property type="evidence" value="ECO:0007669"/>
    <property type="project" value="TreeGrafter"/>
</dbReference>
<dbReference type="STRING" id="38772.ENSGAGP00000033352"/>
<dbReference type="GO" id="GO:0010890">
    <property type="term" value="P:positive regulation of triglyceride storage"/>
    <property type="evidence" value="ECO:0007669"/>
    <property type="project" value="TreeGrafter"/>
</dbReference>
<evidence type="ECO:0000256" key="3">
    <source>
        <dbReference type="ARBA" id="ARBA00022677"/>
    </source>
</evidence>
<accession>A0A452IZ65</accession>
<evidence type="ECO:0000313" key="6">
    <source>
        <dbReference type="Proteomes" id="UP000291020"/>
    </source>
</evidence>
<organism evidence="5 6">
    <name type="scientific">Gopherus agassizii</name>
    <name type="common">Agassiz's desert tortoise</name>
    <dbReference type="NCBI Taxonomy" id="38772"/>
    <lineage>
        <taxon>Eukaryota</taxon>
        <taxon>Metazoa</taxon>
        <taxon>Chordata</taxon>
        <taxon>Craniata</taxon>
        <taxon>Vertebrata</taxon>
        <taxon>Euteleostomi</taxon>
        <taxon>Archelosauria</taxon>
        <taxon>Testudinata</taxon>
        <taxon>Testudines</taxon>
        <taxon>Cryptodira</taxon>
        <taxon>Durocryptodira</taxon>
        <taxon>Testudinoidea</taxon>
        <taxon>Testudinidae</taxon>
        <taxon>Gopherus</taxon>
    </lineage>
</organism>
<dbReference type="InterPro" id="IPR004279">
    <property type="entry name" value="Perilipin"/>
</dbReference>
<proteinExistence type="inferred from homology"/>
<reference evidence="6" key="1">
    <citation type="journal article" date="2017" name="PLoS ONE">
        <title>The Agassiz's desert tortoise genome provides a resource for the conservation of a threatened species.</title>
        <authorList>
            <person name="Tollis M."/>
            <person name="DeNardo D.F."/>
            <person name="Cornelius J.A."/>
            <person name="Dolby G.A."/>
            <person name="Edwards T."/>
            <person name="Henen B.T."/>
            <person name="Karl A.E."/>
            <person name="Murphy R.W."/>
            <person name="Kusumi K."/>
        </authorList>
    </citation>
    <scope>NUCLEOTIDE SEQUENCE [LARGE SCALE GENOMIC DNA]</scope>
</reference>
<reference evidence="5" key="2">
    <citation type="submission" date="2025-08" db="UniProtKB">
        <authorList>
            <consortium name="Ensembl"/>
        </authorList>
    </citation>
    <scope>IDENTIFICATION</scope>
</reference>
<evidence type="ECO:0008006" key="7">
    <source>
        <dbReference type="Google" id="ProtNLM"/>
    </source>
</evidence>
<dbReference type="GO" id="GO:0005829">
    <property type="term" value="C:cytosol"/>
    <property type="evidence" value="ECO:0007669"/>
    <property type="project" value="TreeGrafter"/>
</dbReference>
<feature type="compositionally biased region" description="Pro residues" evidence="4">
    <location>
        <begin position="268"/>
        <end position="277"/>
    </location>
</feature>
<dbReference type="PANTHER" id="PTHR14024:SF54">
    <property type="entry name" value="PERILIPIN-2-LIKE"/>
    <property type="match status" value="1"/>
</dbReference>
<dbReference type="Ensembl" id="ENSGAGT00000037792.1">
    <property type="protein sequence ID" value="ENSGAGP00000033352.1"/>
    <property type="gene ID" value="ENSGAGG00000023777.1"/>
</dbReference>
<dbReference type="AlphaFoldDB" id="A0A452IZ65"/>
<feature type="region of interest" description="Disordered" evidence="4">
    <location>
        <begin position="261"/>
        <end position="289"/>
    </location>
</feature>
<dbReference type="Pfam" id="PF03036">
    <property type="entry name" value="Perilipin"/>
    <property type="match status" value="1"/>
</dbReference>
<comment type="similarity">
    <text evidence="2">Belongs to the perilipin family.</text>
</comment>
<feature type="region of interest" description="Disordered" evidence="4">
    <location>
        <begin position="181"/>
        <end position="200"/>
    </location>
</feature>
<name>A0A452IZ65_9SAUR</name>
<sequence>MALKNDNTLGRIASIPLFNSAYQIAVFTYADIKGTHPVVGFFHDMAERSVSTMVGVAVMAATPVVQRLEVPIAAVNSYTLRGVAELEARFPILDQSVDEVLGNLRGSLAAGMEQLQACTAERVGWLRERASRVVEDVMGTAALGVNIVLNASVIGQVLEPRAEAALSRVEQIASHYLPATEEETRRQVPSLRGVKQSPESEQTYARRLQLVIATSAQRANRRAWSYAEELWRLMLRALNQLLEFAFELRRRLHRTLVALTETSGSDPSPQPGFPQHPTPVQLIQRRRSS</sequence>
<protein>
    <recommendedName>
        <fullName evidence="7">Perilipin</fullName>
    </recommendedName>
</protein>
<dbReference type="GO" id="GO:0005811">
    <property type="term" value="C:lipid droplet"/>
    <property type="evidence" value="ECO:0007669"/>
    <property type="project" value="UniProtKB-SubCell"/>
</dbReference>
<dbReference type="Proteomes" id="UP000291020">
    <property type="component" value="Unassembled WGS sequence"/>
</dbReference>
<evidence type="ECO:0000313" key="5">
    <source>
        <dbReference type="Ensembl" id="ENSGAGP00000033352.1"/>
    </source>
</evidence>
<evidence type="ECO:0000256" key="1">
    <source>
        <dbReference type="ARBA" id="ARBA00004502"/>
    </source>
</evidence>
<keyword evidence="6" id="KW-1185">Reference proteome</keyword>